<evidence type="ECO:0000259" key="3">
    <source>
        <dbReference type="Pfam" id="PF01425"/>
    </source>
</evidence>
<organism evidence="4">
    <name type="scientific">Culicoides sonorensis</name>
    <name type="common">Biting midge</name>
    <dbReference type="NCBI Taxonomy" id="179676"/>
    <lineage>
        <taxon>Eukaryota</taxon>
        <taxon>Metazoa</taxon>
        <taxon>Ecdysozoa</taxon>
        <taxon>Arthropoda</taxon>
        <taxon>Hexapoda</taxon>
        <taxon>Insecta</taxon>
        <taxon>Pterygota</taxon>
        <taxon>Neoptera</taxon>
        <taxon>Endopterygota</taxon>
        <taxon>Diptera</taxon>
        <taxon>Nematocera</taxon>
        <taxon>Chironomoidea</taxon>
        <taxon>Ceratopogonidae</taxon>
        <taxon>Ceratopogoninae</taxon>
        <taxon>Culicoides</taxon>
        <taxon>Monoculicoides</taxon>
    </lineage>
</organism>
<dbReference type="InterPro" id="IPR023631">
    <property type="entry name" value="Amidase_dom"/>
</dbReference>
<protein>
    <submittedName>
        <fullName evidence="4">CSON005017 protein</fullName>
    </submittedName>
</protein>
<dbReference type="Pfam" id="PF01425">
    <property type="entry name" value="Amidase"/>
    <property type="match status" value="2"/>
</dbReference>
<name>A0A336LUQ5_CULSO</name>
<reference evidence="4" key="1">
    <citation type="submission" date="2018-07" db="EMBL/GenBank/DDBJ databases">
        <authorList>
            <person name="Quirk P.G."/>
            <person name="Krulwich T.A."/>
        </authorList>
    </citation>
    <scope>NUCLEOTIDE SEQUENCE</scope>
</reference>
<dbReference type="InterPro" id="IPR052739">
    <property type="entry name" value="FAAH2"/>
</dbReference>
<proteinExistence type="inferred from homology"/>
<evidence type="ECO:0000313" key="4">
    <source>
        <dbReference type="EMBL" id="SSX21664.1"/>
    </source>
</evidence>
<dbReference type="AlphaFoldDB" id="A0A336LUQ5"/>
<dbReference type="PANTHER" id="PTHR43372:SF3">
    <property type="entry name" value="AT07710P-RELATED"/>
    <property type="match status" value="1"/>
</dbReference>
<dbReference type="Gene3D" id="3.90.1300.10">
    <property type="entry name" value="Amidase signature (AS) domain"/>
    <property type="match status" value="1"/>
</dbReference>
<dbReference type="InterPro" id="IPR020556">
    <property type="entry name" value="Amidase_CS"/>
</dbReference>
<accession>A0A336LUQ5</accession>
<dbReference type="GO" id="GO:0012505">
    <property type="term" value="C:endomembrane system"/>
    <property type="evidence" value="ECO:0007669"/>
    <property type="project" value="TreeGrafter"/>
</dbReference>
<sequence>MELTLRILGVILRILGLIVRPILRLLYRKQTGKIPKITNDLLKIPAVDLAEKIRNKEVKSEYVVRLYIERLREVNKIINAVVDERYKEALEEAKKADQMCETMTPIYLLQNYPLLGVPFTVKESIGVKGLLHTVGSLARLNEKADKDGESVRLLRAAGAIPLCVSNTPEWYEWFPFKIIFIKKKSNFKSRCMSWESYNHVTGRTLNPYDLSRTAGGSSGGEAALIGAGASIFGPGSDIGGSIRIPSLFTGIFGHKPTAGVVSLNGHFPYSSDKNFLNYLVVGPMCRYAKDLYPLLQIMSGDNASKLRLDEPILTKDIKIYYREDVGDSISFMSIDTDIQHAMKRALDHFNSNGLTIKRATSLNLADSFEIGISLLLGIKEMPDLLGYRKDNKLRDSALLEMAKCIVGKSQYTFSSLTMAYINDSRAMMPEHKIAKYTEEAEDLRKEFINLLGENGVFFYPTYCKPAIHHYESLVTLSGVVYAKFFNVMGFPSCHIPMGLNSEGLPIGFQVVAAPYQDRLCLAMAVELEHAFGGWVEPPRL</sequence>
<feature type="active site" description="Charge relay system" evidence="2">
    <location>
        <position position="217"/>
    </location>
</feature>
<comment type="similarity">
    <text evidence="1">Belongs to the amidase family.</text>
</comment>
<evidence type="ECO:0000256" key="1">
    <source>
        <dbReference type="ARBA" id="ARBA00009199"/>
    </source>
</evidence>
<dbReference type="PANTHER" id="PTHR43372">
    <property type="entry name" value="FATTY-ACID AMIDE HYDROLASE"/>
    <property type="match status" value="1"/>
</dbReference>
<feature type="active site" description="Acyl-ester intermediate" evidence="2">
    <location>
        <position position="241"/>
    </location>
</feature>
<dbReference type="PROSITE" id="PS00571">
    <property type="entry name" value="AMIDASES"/>
    <property type="match status" value="1"/>
</dbReference>
<feature type="domain" description="Amidase" evidence="3">
    <location>
        <begin position="184"/>
        <end position="521"/>
    </location>
</feature>
<evidence type="ECO:0000256" key="2">
    <source>
        <dbReference type="PIRSR" id="PIRSR001221-1"/>
    </source>
</evidence>
<dbReference type="EMBL" id="UFQT01000202">
    <property type="protein sequence ID" value="SSX21664.1"/>
    <property type="molecule type" value="Genomic_DNA"/>
</dbReference>
<dbReference type="VEuPathDB" id="VectorBase:CSON005017"/>
<gene>
    <name evidence="4" type="primary">CSON005017</name>
</gene>
<dbReference type="InterPro" id="IPR036928">
    <property type="entry name" value="AS_sf"/>
</dbReference>
<feature type="active site" description="Charge relay system" evidence="2">
    <location>
        <position position="122"/>
    </location>
</feature>
<dbReference type="SUPFAM" id="SSF75304">
    <property type="entry name" value="Amidase signature (AS) enzymes"/>
    <property type="match status" value="1"/>
</dbReference>
<dbReference type="PIRSF" id="PIRSF001221">
    <property type="entry name" value="Amidase_fungi"/>
    <property type="match status" value="1"/>
</dbReference>
<feature type="domain" description="Amidase" evidence="3">
    <location>
        <begin position="63"/>
        <end position="170"/>
    </location>
</feature>